<proteinExistence type="evidence at transcript level"/>
<sequence>MLKMAQKLTLMMFVVFGLLAISTFDHVACSKRDKGNAKRPECTDTPCKDNTPCGTYPCSKCSTGPWGTDKCAY</sequence>
<reference evidence="2" key="1">
    <citation type="submission" date="2012-12" db="EMBL/GenBank/DDBJ databases">
        <title>Identification and characterization of a phenylalanine ammonia-lyase gene family in Isatis indigotica Fort.</title>
        <authorList>
            <person name="Liu Q."/>
            <person name="Chen J."/>
            <person name="Zhou X."/>
            <person name="Di P."/>
            <person name="Xiao Y."/>
            <person name="Xuan H."/>
            <person name="Zhang L."/>
            <person name="Chen W."/>
        </authorList>
    </citation>
    <scope>NUCLEOTIDE SEQUENCE</scope>
    <source>
        <tissue evidence="2">Salivary gland</tissue>
    </source>
</reference>
<feature type="signal peptide" evidence="1">
    <location>
        <begin position="1"/>
        <end position="20"/>
    </location>
</feature>
<dbReference type="EMBL" id="GADI01006994">
    <property type="protein sequence ID" value="JAA66814.1"/>
    <property type="molecule type" value="mRNA"/>
</dbReference>
<evidence type="ECO:0000313" key="2">
    <source>
        <dbReference type="EMBL" id="JAA66814.1"/>
    </source>
</evidence>
<dbReference type="AlphaFoldDB" id="A0A0K8R8L9"/>
<evidence type="ECO:0000256" key="1">
    <source>
        <dbReference type="SAM" id="SignalP"/>
    </source>
</evidence>
<name>A0A0K8R8L9_IXORI</name>
<organism evidence="2">
    <name type="scientific">Ixodes ricinus</name>
    <name type="common">Common tick</name>
    <name type="synonym">Acarus ricinus</name>
    <dbReference type="NCBI Taxonomy" id="34613"/>
    <lineage>
        <taxon>Eukaryota</taxon>
        <taxon>Metazoa</taxon>
        <taxon>Ecdysozoa</taxon>
        <taxon>Arthropoda</taxon>
        <taxon>Chelicerata</taxon>
        <taxon>Arachnida</taxon>
        <taxon>Acari</taxon>
        <taxon>Parasitiformes</taxon>
        <taxon>Ixodida</taxon>
        <taxon>Ixodoidea</taxon>
        <taxon>Ixodidae</taxon>
        <taxon>Ixodinae</taxon>
        <taxon>Ixodes</taxon>
    </lineage>
</organism>
<accession>A0A0K8R8L9</accession>
<feature type="chain" id="PRO_5005516315" evidence="1">
    <location>
        <begin position="21"/>
        <end position="73"/>
    </location>
</feature>
<protein>
    <submittedName>
        <fullName evidence="2">Putative 5.3 kDa protein</fullName>
    </submittedName>
</protein>
<keyword evidence="1" id="KW-0732">Signal</keyword>